<evidence type="ECO:0000256" key="2">
    <source>
        <dbReference type="ARBA" id="ARBA00023163"/>
    </source>
</evidence>
<dbReference type="Proteomes" id="UP000011648">
    <property type="component" value="Unassembled WGS sequence"/>
</dbReference>
<dbReference type="PANTHER" id="PTHR34236">
    <property type="entry name" value="DIMETHYL SULFOXIDE REDUCTASE TRANSCRIPTIONAL ACTIVATOR"/>
    <property type="match status" value="1"/>
</dbReference>
<keyword evidence="6" id="KW-1185">Reference proteome</keyword>
<gene>
    <name evidence="5" type="ORF">C484_11966</name>
</gene>
<accession>L9ZX98</accession>
<dbReference type="EMBL" id="AOIL01000042">
    <property type="protein sequence ID" value="ELY90939.1"/>
    <property type="molecule type" value="Genomic_DNA"/>
</dbReference>
<feature type="domain" description="HTH bat-type" evidence="3">
    <location>
        <begin position="181"/>
        <end position="231"/>
    </location>
</feature>
<reference evidence="5 6" key="1">
    <citation type="journal article" date="2014" name="PLoS Genet.">
        <title>Phylogenetically driven sequencing of extremely halophilic archaea reveals strategies for static and dynamic osmo-response.</title>
        <authorList>
            <person name="Becker E.A."/>
            <person name="Seitzer P.M."/>
            <person name="Tritt A."/>
            <person name="Larsen D."/>
            <person name="Krusor M."/>
            <person name="Yao A.I."/>
            <person name="Wu D."/>
            <person name="Madern D."/>
            <person name="Eisen J.A."/>
            <person name="Darling A.E."/>
            <person name="Facciotti M.T."/>
        </authorList>
    </citation>
    <scope>NUCLEOTIDE SEQUENCE [LARGE SCALE GENOMIC DNA]</scope>
    <source>
        <strain evidence="5 6">DSM 12281</strain>
    </source>
</reference>
<dbReference type="PANTHER" id="PTHR34236:SF1">
    <property type="entry name" value="DIMETHYL SULFOXIDE REDUCTASE TRANSCRIPTIONAL ACTIVATOR"/>
    <property type="match status" value="1"/>
</dbReference>
<dbReference type="RefSeq" id="WP_006826124.1">
    <property type="nucleotide sequence ID" value="NZ_AOIL01000042.1"/>
</dbReference>
<evidence type="ECO:0000256" key="1">
    <source>
        <dbReference type="ARBA" id="ARBA00023015"/>
    </source>
</evidence>
<sequence>MTTIAVISLPVDEFALGETVDQLSTVSVRVESVIAEGPARTVPFVWFSGVDRDELETALEADPTIAAYSRLLASSAEDAGADATSEVTETADTDADSTDWFYQLRYGEGVRSVCSSIYEGDGAVLDAQITDSRWTLRLLFPEREDLSDAVAAIESQDESVRVDVKRLVEAGDDEIETTASLTDPQREAIAEAYRQGYYDVPREISLEELACELDISHQALSERLRRANRVLAGEQLDDPTGEVAME</sequence>
<dbReference type="AlphaFoldDB" id="L9ZX98"/>
<feature type="domain" description="Bacterioopsin transcriptional activator GAF and HTH associated" evidence="4">
    <location>
        <begin position="26"/>
        <end position="171"/>
    </location>
</feature>
<dbReference type="InterPro" id="IPR007050">
    <property type="entry name" value="HTH_bacterioopsin"/>
</dbReference>
<name>L9ZX98_9EURY</name>
<keyword evidence="1" id="KW-0805">Transcription regulation</keyword>
<protein>
    <submittedName>
        <fullName evidence="5">Bacterio-opsin activator HTH domain-containing protein</fullName>
    </submittedName>
</protein>
<dbReference type="Pfam" id="PF15915">
    <property type="entry name" value="BAT"/>
    <property type="match status" value="1"/>
</dbReference>
<evidence type="ECO:0000259" key="4">
    <source>
        <dbReference type="Pfam" id="PF15915"/>
    </source>
</evidence>
<organism evidence="5 6">
    <name type="scientific">Natrialba taiwanensis DSM 12281</name>
    <dbReference type="NCBI Taxonomy" id="1230458"/>
    <lineage>
        <taxon>Archaea</taxon>
        <taxon>Methanobacteriati</taxon>
        <taxon>Methanobacteriota</taxon>
        <taxon>Stenosarchaea group</taxon>
        <taxon>Halobacteria</taxon>
        <taxon>Halobacteriales</taxon>
        <taxon>Natrialbaceae</taxon>
        <taxon>Natrialba</taxon>
    </lineage>
</organism>
<dbReference type="PATRIC" id="fig|1230458.4.peg.2406"/>
<evidence type="ECO:0000259" key="3">
    <source>
        <dbReference type="Pfam" id="PF04967"/>
    </source>
</evidence>
<evidence type="ECO:0000313" key="6">
    <source>
        <dbReference type="Proteomes" id="UP000011648"/>
    </source>
</evidence>
<evidence type="ECO:0000313" key="5">
    <source>
        <dbReference type="EMBL" id="ELY90939.1"/>
    </source>
</evidence>
<dbReference type="InterPro" id="IPR031803">
    <property type="entry name" value="BAT_GAF/HTH-assoc"/>
</dbReference>
<dbReference type="STRING" id="1230458.C484_11966"/>
<proteinExistence type="predicted"/>
<keyword evidence="2" id="KW-0804">Transcription</keyword>
<comment type="caution">
    <text evidence="5">The sequence shown here is derived from an EMBL/GenBank/DDBJ whole genome shotgun (WGS) entry which is preliminary data.</text>
</comment>
<dbReference type="Pfam" id="PF04967">
    <property type="entry name" value="HTH_10"/>
    <property type="match status" value="1"/>
</dbReference>
<dbReference type="OrthoDB" id="156233at2157"/>